<accession>A0ABW1V4C5</accession>
<dbReference type="EMBL" id="JBHSTE010000002">
    <property type="protein sequence ID" value="MFC6332306.1"/>
    <property type="molecule type" value="Genomic_DNA"/>
</dbReference>
<keyword evidence="1" id="KW-0812">Transmembrane</keyword>
<dbReference type="InterPro" id="IPR014239">
    <property type="entry name" value="YpeB_PepSY1-2"/>
</dbReference>
<evidence type="ECO:0000313" key="6">
    <source>
        <dbReference type="Proteomes" id="UP001596233"/>
    </source>
</evidence>
<feature type="transmembrane region" description="Helical" evidence="1">
    <location>
        <begin position="7"/>
        <end position="25"/>
    </location>
</feature>
<feature type="domain" description="Sporulation protein YpeB N-terminal" evidence="4">
    <location>
        <begin position="30"/>
        <end position="167"/>
    </location>
</feature>
<dbReference type="Pfam" id="PF20769">
    <property type="entry name" value="YPEB_N"/>
    <property type="match status" value="1"/>
</dbReference>
<gene>
    <name evidence="5" type="primary">ypeB</name>
    <name evidence="5" type="ORF">ACFP56_06690</name>
</gene>
<evidence type="ECO:0000259" key="4">
    <source>
        <dbReference type="Pfam" id="PF20769"/>
    </source>
</evidence>
<dbReference type="InterPro" id="IPR048402">
    <property type="entry name" value="YpeB_N"/>
</dbReference>
<feature type="domain" description="PepSY" evidence="2">
    <location>
        <begin position="381"/>
        <end position="434"/>
    </location>
</feature>
<organism evidence="5 6">
    <name type="scientific">Paenibacillus septentrionalis</name>
    <dbReference type="NCBI Taxonomy" id="429342"/>
    <lineage>
        <taxon>Bacteria</taxon>
        <taxon>Bacillati</taxon>
        <taxon>Bacillota</taxon>
        <taxon>Bacilli</taxon>
        <taxon>Bacillales</taxon>
        <taxon>Paenibacillaceae</taxon>
        <taxon>Paenibacillus</taxon>
    </lineage>
</organism>
<evidence type="ECO:0000256" key="1">
    <source>
        <dbReference type="SAM" id="Phobius"/>
    </source>
</evidence>
<name>A0ABW1V4C5_9BACL</name>
<dbReference type="NCBIfam" id="TIGR02889">
    <property type="entry name" value="spore_YpeB"/>
    <property type="match status" value="1"/>
</dbReference>
<reference evidence="6" key="1">
    <citation type="journal article" date="2019" name="Int. J. Syst. Evol. Microbiol.">
        <title>The Global Catalogue of Microorganisms (GCM) 10K type strain sequencing project: providing services to taxonomists for standard genome sequencing and annotation.</title>
        <authorList>
            <consortium name="The Broad Institute Genomics Platform"/>
            <consortium name="The Broad Institute Genome Sequencing Center for Infectious Disease"/>
            <person name="Wu L."/>
            <person name="Ma J."/>
        </authorList>
    </citation>
    <scope>NUCLEOTIDE SEQUENCE [LARGE SCALE GENOMIC DNA]</scope>
    <source>
        <strain evidence="6">PCU 280</strain>
    </source>
</reference>
<dbReference type="Pfam" id="PF03413">
    <property type="entry name" value="PepSY"/>
    <property type="match status" value="1"/>
</dbReference>
<feature type="domain" description="Sporulation protein YpeB PepSY1 and PepSY2" evidence="3">
    <location>
        <begin position="186"/>
        <end position="375"/>
    </location>
</feature>
<comment type="caution">
    <text evidence="5">The sequence shown here is derived from an EMBL/GenBank/DDBJ whole genome shotgun (WGS) entry which is preliminary data.</text>
</comment>
<dbReference type="RefSeq" id="WP_379232527.1">
    <property type="nucleotide sequence ID" value="NZ_JBHSTE010000002.1"/>
</dbReference>
<keyword evidence="6" id="KW-1185">Reference proteome</keyword>
<keyword evidence="1" id="KW-0472">Membrane</keyword>
<evidence type="ECO:0000259" key="2">
    <source>
        <dbReference type="Pfam" id="PF03413"/>
    </source>
</evidence>
<sequence>MYRRLSIIMFPIMTILFIGAMYWGYQEHQEKNAVLLKAENGYQRAFGDLTYYVQKLNDELGNTLAVNASSMDYQRKGLANVWRISSEAQHAISQLPLSYLPFADAQNFLSRVSNFAYKTSIRDLGKQPLSNEEFNTLKSLYSSSNEISTQLGDLQNNIMSSSLRWMDVEVALSVNEAETENPVVSGLREVNDHSTKYSDVEWGPAVNSMYIDNTITMLSGGNPISAEEAAKLAAEFIDTDVSNIEIAENGKESDFPTYTATVKDDADGDKKLSITAKGGKLVMYSHYRDVADATLSLEQAEEKAEEFVEQHGFDNMEAVSYDEYYNTGTFTFVHEIEDDVLVYPEKITVKVALDDGEVVGFQATEYASRQRDRQLSKPARTLNEAVAALNPEFKVKKQRMAIIDGEIGEEVLCYEFTGNINNQLYRIYINAETGIEEKIEKMSRNDQAVSS</sequence>
<protein>
    <submittedName>
        <fullName evidence="5">Germination protein YpeB</fullName>
    </submittedName>
</protein>
<proteinExistence type="predicted"/>
<dbReference type="InterPro" id="IPR025711">
    <property type="entry name" value="PepSY"/>
</dbReference>
<dbReference type="Proteomes" id="UP001596233">
    <property type="component" value="Unassembled WGS sequence"/>
</dbReference>
<evidence type="ECO:0000313" key="5">
    <source>
        <dbReference type="EMBL" id="MFC6332306.1"/>
    </source>
</evidence>
<evidence type="ECO:0000259" key="3">
    <source>
        <dbReference type="Pfam" id="PF14620"/>
    </source>
</evidence>
<keyword evidence="1" id="KW-1133">Transmembrane helix</keyword>
<dbReference type="Pfam" id="PF14620">
    <property type="entry name" value="YPEB_PepSY1-2"/>
    <property type="match status" value="1"/>
</dbReference>